<sequence>MDFANFADAERSRYQRLLENTLKAVNIHHTDVDLLSDTELREVVATVIRKELKRESIDIQSVNEEVLIQSAIDDLVGLGPIENLLRDPDVTEIMLNRFNQVFIERRGSLTLSPYSFRDEQAVRRVIERIVTPLGRRIDESVPMVDARLPNGARVNAVIPPLAVDGACLTIRKFAINRLTMANLQDSGSVSPELAKLLMSAVRCRQNMLICGGTGSGKTTLLNILADFIPEHERIITIEDAAELQLQHANLVRLEARPANQEGEGAVSIRQLVINALRMRPDRIVVGECRAGESLDMLQAMNTGHDGSLTTLHANTPRDALRRLETMVLMAGIEIPMSAIRQQIMGAVKLLVQITRLANGKRVVSSLAELQGNDGDVLQLAELVRYNTETESHEVTGQVPRFIDQLPESEREKILAELNQANAFAF</sequence>
<proteinExistence type="inferred from homology"/>
<evidence type="ECO:0000256" key="1">
    <source>
        <dbReference type="ARBA" id="ARBA00006611"/>
    </source>
</evidence>
<dbReference type="PANTHER" id="PTHR30486">
    <property type="entry name" value="TWITCHING MOTILITY PROTEIN PILT"/>
    <property type="match status" value="1"/>
</dbReference>
<accession>A0A432VXF0</accession>
<evidence type="ECO:0000313" key="3">
    <source>
        <dbReference type="EMBL" id="RUO21245.1"/>
    </source>
</evidence>
<dbReference type="GO" id="GO:0016887">
    <property type="term" value="F:ATP hydrolysis activity"/>
    <property type="evidence" value="ECO:0007669"/>
    <property type="project" value="InterPro"/>
</dbReference>
<gene>
    <name evidence="3" type="ORF">CWE08_06595</name>
</gene>
<keyword evidence="4" id="KW-1185">Reference proteome</keyword>
<name>A0A432VXF0_9GAMM</name>
<dbReference type="EMBL" id="PIPJ01000003">
    <property type="protein sequence ID" value="RUO21245.1"/>
    <property type="molecule type" value="Genomic_DNA"/>
</dbReference>
<dbReference type="SUPFAM" id="SSF52540">
    <property type="entry name" value="P-loop containing nucleoside triphosphate hydrolases"/>
    <property type="match status" value="1"/>
</dbReference>
<dbReference type="InterPro" id="IPR050921">
    <property type="entry name" value="T4SS_GSP_E_ATPase"/>
</dbReference>
<dbReference type="Gene3D" id="3.30.450.380">
    <property type="match status" value="1"/>
</dbReference>
<dbReference type="Gene3D" id="3.40.50.300">
    <property type="entry name" value="P-loop containing nucleotide triphosphate hydrolases"/>
    <property type="match status" value="1"/>
</dbReference>
<dbReference type="RefSeq" id="WP_126766918.1">
    <property type="nucleotide sequence ID" value="NZ_PIPJ01000003.1"/>
</dbReference>
<dbReference type="PANTHER" id="PTHR30486:SF15">
    <property type="entry name" value="TYPE II_IV SECRETION SYSTEM ATPASE"/>
    <property type="match status" value="1"/>
</dbReference>
<protein>
    <submittedName>
        <fullName evidence="3">Pilus assembly protein CpaF</fullName>
    </submittedName>
</protein>
<comment type="similarity">
    <text evidence="1">Belongs to the GSP E family.</text>
</comment>
<dbReference type="Pfam" id="PF00437">
    <property type="entry name" value="T2SSE"/>
    <property type="match status" value="1"/>
</dbReference>
<reference evidence="4" key="1">
    <citation type="journal article" date="2018" name="Front. Microbiol.">
        <title>Genome-Based Analysis Reveals the Taxonomy and Diversity of the Family Idiomarinaceae.</title>
        <authorList>
            <person name="Liu Y."/>
            <person name="Lai Q."/>
            <person name="Shao Z."/>
        </authorList>
    </citation>
    <scope>NUCLEOTIDE SEQUENCE [LARGE SCALE GENOMIC DNA]</scope>
    <source>
        <strain evidence="4">GBPy7</strain>
    </source>
</reference>
<organism evidence="3 4">
    <name type="scientific">Aliidiomarina iranensis</name>
    <dbReference type="NCBI Taxonomy" id="1434071"/>
    <lineage>
        <taxon>Bacteria</taxon>
        <taxon>Pseudomonadati</taxon>
        <taxon>Pseudomonadota</taxon>
        <taxon>Gammaproteobacteria</taxon>
        <taxon>Alteromonadales</taxon>
        <taxon>Idiomarinaceae</taxon>
        <taxon>Aliidiomarina</taxon>
    </lineage>
</organism>
<dbReference type="InterPro" id="IPR001482">
    <property type="entry name" value="T2SS/T4SS_dom"/>
</dbReference>
<dbReference type="AlphaFoldDB" id="A0A432VXF0"/>
<feature type="domain" description="Bacterial type II secretion system protein E" evidence="2">
    <location>
        <begin position="77"/>
        <end position="355"/>
    </location>
</feature>
<comment type="caution">
    <text evidence="3">The sequence shown here is derived from an EMBL/GenBank/DDBJ whole genome shotgun (WGS) entry which is preliminary data.</text>
</comment>
<dbReference type="Proteomes" id="UP000288395">
    <property type="component" value="Unassembled WGS sequence"/>
</dbReference>
<dbReference type="CDD" id="cd01130">
    <property type="entry name" value="VirB11-like_ATPase"/>
    <property type="match status" value="1"/>
</dbReference>
<evidence type="ECO:0000313" key="4">
    <source>
        <dbReference type="Proteomes" id="UP000288395"/>
    </source>
</evidence>
<evidence type="ECO:0000259" key="2">
    <source>
        <dbReference type="Pfam" id="PF00437"/>
    </source>
</evidence>
<dbReference type="InterPro" id="IPR027417">
    <property type="entry name" value="P-loop_NTPase"/>
</dbReference>
<dbReference type="OrthoDB" id="9810761at2"/>